<protein>
    <submittedName>
        <fullName evidence="2">Uncharacterized protein</fullName>
    </submittedName>
</protein>
<gene>
    <name evidence="2" type="ORF">TPA0910_11510</name>
</gene>
<keyword evidence="1" id="KW-1133">Transmembrane helix</keyword>
<dbReference type="EMBL" id="BNEK01000002">
    <property type="protein sequence ID" value="GHJ26718.1"/>
    <property type="molecule type" value="Genomic_DNA"/>
</dbReference>
<keyword evidence="1" id="KW-0812">Transmembrane</keyword>
<accession>A0ABQ3TTQ3</accession>
<evidence type="ECO:0000256" key="1">
    <source>
        <dbReference type="SAM" id="Phobius"/>
    </source>
</evidence>
<keyword evidence="3" id="KW-1185">Reference proteome</keyword>
<evidence type="ECO:0000313" key="3">
    <source>
        <dbReference type="Proteomes" id="UP001054854"/>
    </source>
</evidence>
<dbReference type="Proteomes" id="UP001054854">
    <property type="component" value="Unassembled WGS sequence"/>
</dbReference>
<organism evidence="2 3">
    <name type="scientific">Streptomyces hygroscopicus</name>
    <dbReference type="NCBI Taxonomy" id="1912"/>
    <lineage>
        <taxon>Bacteria</taxon>
        <taxon>Bacillati</taxon>
        <taxon>Actinomycetota</taxon>
        <taxon>Actinomycetes</taxon>
        <taxon>Kitasatosporales</taxon>
        <taxon>Streptomycetaceae</taxon>
        <taxon>Streptomyces</taxon>
        <taxon>Streptomyces violaceusniger group</taxon>
    </lineage>
</organism>
<name>A0ABQ3TTQ3_STRHY</name>
<comment type="caution">
    <text evidence="2">The sequence shown here is derived from an EMBL/GenBank/DDBJ whole genome shotgun (WGS) entry which is preliminary data.</text>
</comment>
<keyword evidence="1" id="KW-0472">Membrane</keyword>
<evidence type="ECO:0000313" key="2">
    <source>
        <dbReference type="EMBL" id="GHJ26718.1"/>
    </source>
</evidence>
<dbReference type="RefSeq" id="WP_236256126.1">
    <property type="nucleotide sequence ID" value="NZ_BNEK01000002.1"/>
</dbReference>
<reference evidence="2" key="1">
    <citation type="submission" date="2024-05" db="EMBL/GenBank/DDBJ databases">
        <title>Whole genome shotgun sequence of Streptomyces hygroscopicus NBRC 113678.</title>
        <authorList>
            <person name="Komaki H."/>
            <person name="Tamura T."/>
        </authorList>
    </citation>
    <scope>NUCLEOTIDE SEQUENCE</scope>
    <source>
        <strain evidence="2">N11-34</strain>
    </source>
</reference>
<sequence length="69" mass="7355">MQSAARHFDELASLKEIASLDGATLLHGDTYPFNIMTSALTAGGITMLLFLLLARLLRIGELRGLPGLG</sequence>
<proteinExistence type="predicted"/>
<feature type="transmembrane region" description="Helical" evidence="1">
    <location>
        <begin position="35"/>
        <end position="54"/>
    </location>
</feature>